<dbReference type="PROSITE" id="PS51219">
    <property type="entry name" value="DPCK"/>
    <property type="match status" value="1"/>
</dbReference>
<comment type="pathway">
    <text evidence="3">Cofactor biosynthesis; coenzyme A biosynthesis; CoA from (R)-pantothenate: step 5/5.</text>
</comment>
<reference evidence="5 6" key="1">
    <citation type="submission" date="2021-03" db="EMBL/GenBank/DDBJ databases">
        <title>Sequencing the genomes of 1000 actinobacteria strains.</title>
        <authorList>
            <person name="Klenk H.-P."/>
        </authorList>
    </citation>
    <scope>NUCLEOTIDE SEQUENCE [LARGE SCALE GENOMIC DNA]</scope>
    <source>
        <strain evidence="5 6">DSM 12936</strain>
    </source>
</reference>
<keyword evidence="1 3" id="KW-0547">Nucleotide-binding</keyword>
<keyword evidence="3 5" id="KW-0808">Transferase</keyword>
<dbReference type="Proteomes" id="UP000758168">
    <property type="component" value="Unassembled WGS sequence"/>
</dbReference>
<dbReference type="NCBIfam" id="TIGR00152">
    <property type="entry name" value="dephospho-CoA kinase"/>
    <property type="match status" value="1"/>
</dbReference>
<keyword evidence="2 3" id="KW-0067">ATP-binding</keyword>
<comment type="catalytic activity">
    <reaction evidence="3">
        <text>3'-dephospho-CoA + ATP = ADP + CoA + H(+)</text>
        <dbReference type="Rhea" id="RHEA:18245"/>
        <dbReference type="ChEBI" id="CHEBI:15378"/>
        <dbReference type="ChEBI" id="CHEBI:30616"/>
        <dbReference type="ChEBI" id="CHEBI:57287"/>
        <dbReference type="ChEBI" id="CHEBI:57328"/>
        <dbReference type="ChEBI" id="CHEBI:456216"/>
        <dbReference type="EC" id="2.7.1.24"/>
    </reaction>
</comment>
<proteinExistence type="inferred from homology"/>
<dbReference type="InterPro" id="IPR027417">
    <property type="entry name" value="P-loop_NTPase"/>
</dbReference>
<name>A0ABS4ZBJ4_9ACTN</name>
<dbReference type="EMBL" id="JAGIOB010000001">
    <property type="protein sequence ID" value="MBP2418420.1"/>
    <property type="molecule type" value="Genomic_DNA"/>
</dbReference>
<dbReference type="PANTHER" id="PTHR10695:SF46">
    <property type="entry name" value="BIFUNCTIONAL COENZYME A SYNTHASE-RELATED"/>
    <property type="match status" value="1"/>
</dbReference>
<dbReference type="EC" id="2.7.1.24" evidence="3 4"/>
<comment type="function">
    <text evidence="3">Catalyzes the phosphorylation of the 3'-hydroxyl group of dephosphocoenzyme A to form coenzyme A.</text>
</comment>
<dbReference type="CDD" id="cd02022">
    <property type="entry name" value="DPCK"/>
    <property type="match status" value="1"/>
</dbReference>
<gene>
    <name evidence="3" type="primary">coaE</name>
    <name evidence="5" type="ORF">JOF54_003342</name>
</gene>
<evidence type="ECO:0000313" key="5">
    <source>
        <dbReference type="EMBL" id="MBP2418420.1"/>
    </source>
</evidence>
<organism evidence="5 6">
    <name type="scientific">Microlunatus capsulatus</name>
    <dbReference type="NCBI Taxonomy" id="99117"/>
    <lineage>
        <taxon>Bacteria</taxon>
        <taxon>Bacillati</taxon>
        <taxon>Actinomycetota</taxon>
        <taxon>Actinomycetes</taxon>
        <taxon>Propionibacteriales</taxon>
        <taxon>Propionibacteriaceae</taxon>
        <taxon>Microlunatus</taxon>
    </lineage>
</organism>
<dbReference type="HAMAP" id="MF_00376">
    <property type="entry name" value="Dephospho_CoA_kinase"/>
    <property type="match status" value="1"/>
</dbReference>
<keyword evidence="3" id="KW-0963">Cytoplasm</keyword>
<evidence type="ECO:0000256" key="2">
    <source>
        <dbReference type="ARBA" id="ARBA00022840"/>
    </source>
</evidence>
<dbReference type="Pfam" id="PF01121">
    <property type="entry name" value="CoaE"/>
    <property type="match status" value="1"/>
</dbReference>
<dbReference type="Gene3D" id="3.40.50.300">
    <property type="entry name" value="P-loop containing nucleotide triphosphate hydrolases"/>
    <property type="match status" value="1"/>
</dbReference>
<comment type="caution">
    <text evidence="5">The sequence shown here is derived from an EMBL/GenBank/DDBJ whole genome shotgun (WGS) entry which is preliminary data.</text>
</comment>
<comment type="similarity">
    <text evidence="3">Belongs to the CoaE family.</text>
</comment>
<sequence>MLRVGLTGGIASGKSTAADELAALGAVLVDADVLAREVVEPGTPGLAEVVERFGRDVLDGDRLDRAALGRVVFADAGARRDLERVVHPRVRARAAEIEAAAPPDAVVVHVIPLLVETGQAGDFDLCVVVDLEPATQLRRLRERSGLDEAEARSRVEAQAGRAERLAVADRVLDNEGGPDDLRRQVRALWAELTPGDTPG</sequence>
<keyword evidence="6" id="KW-1185">Reference proteome</keyword>
<dbReference type="RefSeq" id="WP_210057890.1">
    <property type="nucleotide sequence ID" value="NZ_BAAAMH010000002.1"/>
</dbReference>
<evidence type="ECO:0000256" key="1">
    <source>
        <dbReference type="ARBA" id="ARBA00022741"/>
    </source>
</evidence>
<dbReference type="InterPro" id="IPR001977">
    <property type="entry name" value="Depp_CoAkinase"/>
</dbReference>
<accession>A0ABS4ZBJ4</accession>
<keyword evidence="3" id="KW-0173">Coenzyme A biosynthesis</keyword>
<comment type="subcellular location">
    <subcellularLocation>
        <location evidence="3">Cytoplasm</location>
    </subcellularLocation>
</comment>
<feature type="binding site" evidence="3">
    <location>
        <begin position="11"/>
        <end position="16"/>
    </location>
    <ligand>
        <name>ATP</name>
        <dbReference type="ChEBI" id="CHEBI:30616"/>
    </ligand>
</feature>
<dbReference type="GO" id="GO:0004140">
    <property type="term" value="F:dephospho-CoA kinase activity"/>
    <property type="evidence" value="ECO:0007669"/>
    <property type="project" value="UniProtKB-EC"/>
</dbReference>
<evidence type="ECO:0000256" key="4">
    <source>
        <dbReference type="NCBIfam" id="TIGR00152"/>
    </source>
</evidence>
<protein>
    <recommendedName>
        <fullName evidence="3 4">Dephospho-CoA kinase</fullName>
        <ecNumber evidence="3 4">2.7.1.24</ecNumber>
    </recommendedName>
    <alternativeName>
        <fullName evidence="3">Dephosphocoenzyme A kinase</fullName>
    </alternativeName>
</protein>
<dbReference type="NCBIfam" id="NF002879">
    <property type="entry name" value="PRK03333.1"/>
    <property type="match status" value="1"/>
</dbReference>
<evidence type="ECO:0000256" key="3">
    <source>
        <dbReference type="HAMAP-Rule" id="MF_00376"/>
    </source>
</evidence>
<dbReference type="PANTHER" id="PTHR10695">
    <property type="entry name" value="DEPHOSPHO-COA KINASE-RELATED"/>
    <property type="match status" value="1"/>
</dbReference>
<keyword evidence="3 5" id="KW-0418">Kinase</keyword>
<dbReference type="SUPFAM" id="SSF52540">
    <property type="entry name" value="P-loop containing nucleoside triphosphate hydrolases"/>
    <property type="match status" value="1"/>
</dbReference>
<evidence type="ECO:0000313" key="6">
    <source>
        <dbReference type="Proteomes" id="UP000758168"/>
    </source>
</evidence>